<dbReference type="PANTHER" id="PTHR42791:SF2">
    <property type="entry name" value="N-ACETYLTRANSFERASE DOMAIN-CONTAINING PROTEIN"/>
    <property type="match status" value="1"/>
</dbReference>
<dbReference type="SUPFAM" id="SSF55729">
    <property type="entry name" value="Acyl-CoA N-acyltransferases (Nat)"/>
    <property type="match status" value="1"/>
</dbReference>
<dbReference type="PANTHER" id="PTHR42791">
    <property type="entry name" value="GNAT FAMILY ACETYLTRANSFERASE"/>
    <property type="match status" value="1"/>
</dbReference>
<keyword evidence="4" id="KW-1185">Reference proteome</keyword>
<dbReference type="InterPro" id="IPR052523">
    <property type="entry name" value="Trichothecene_AcTrans"/>
</dbReference>
<comment type="caution">
    <text evidence="3">The sequence shown here is derived from an EMBL/GenBank/DDBJ whole genome shotgun (WGS) entry which is preliminary data.</text>
</comment>
<dbReference type="Gene3D" id="3.40.630.30">
    <property type="match status" value="1"/>
</dbReference>
<dbReference type="GO" id="GO:0016747">
    <property type="term" value="F:acyltransferase activity, transferring groups other than amino-acyl groups"/>
    <property type="evidence" value="ECO:0007669"/>
    <property type="project" value="InterPro"/>
</dbReference>
<dbReference type="InterPro" id="IPR016181">
    <property type="entry name" value="Acyl_CoA_acyltransferase"/>
</dbReference>
<reference evidence="3" key="1">
    <citation type="submission" date="2022-10" db="EMBL/GenBank/DDBJ databases">
        <title>Tapping the CABI collections for fungal endophytes: first genome assemblies for Collariella, Neodidymelliopsis, Ascochyta clinopodiicola, Didymella pomorum, Didymosphaeria variabile, Neocosmospora piperis and Neocucurbitaria cava.</title>
        <authorList>
            <person name="Hill R."/>
        </authorList>
    </citation>
    <scope>NUCLEOTIDE SEQUENCE</scope>
    <source>
        <strain evidence="3">IMI 356814</strain>
    </source>
</reference>
<evidence type="ECO:0000256" key="1">
    <source>
        <dbReference type="SAM" id="MobiDB-lite"/>
    </source>
</evidence>
<name>A0A9W8YD33_9PLEO</name>
<dbReference type="AlphaFoldDB" id="A0A9W8YD33"/>
<proteinExistence type="predicted"/>
<dbReference type="PROSITE" id="PS51186">
    <property type="entry name" value="GNAT"/>
    <property type="match status" value="1"/>
</dbReference>
<dbReference type="Pfam" id="PF13673">
    <property type="entry name" value="Acetyltransf_10"/>
    <property type="match status" value="1"/>
</dbReference>
<evidence type="ECO:0000313" key="3">
    <source>
        <dbReference type="EMBL" id="KAJ4374377.1"/>
    </source>
</evidence>
<evidence type="ECO:0000313" key="4">
    <source>
        <dbReference type="Proteomes" id="UP001140560"/>
    </source>
</evidence>
<gene>
    <name evidence="3" type="ORF">N0V83_003118</name>
</gene>
<feature type="region of interest" description="Disordered" evidence="1">
    <location>
        <begin position="1"/>
        <end position="29"/>
    </location>
</feature>
<accession>A0A9W8YD33</accession>
<dbReference type="OrthoDB" id="196847at2759"/>
<evidence type="ECO:0000259" key="2">
    <source>
        <dbReference type="PROSITE" id="PS51186"/>
    </source>
</evidence>
<dbReference type="Proteomes" id="UP001140560">
    <property type="component" value="Unassembled WGS sequence"/>
</dbReference>
<feature type="domain" description="N-acetyltransferase" evidence="2">
    <location>
        <begin position="123"/>
        <end position="255"/>
    </location>
</feature>
<sequence length="272" mass="31051">MSQQQQEADFIKVPDPKTGPQTKPVDPKNRLAESAISIELCDVKDAEKIAEGMYACWPASAWQKLEPEHLRPPEFSTRVSRFAKRLVPSFAHPHMHWVKAVLTSTGQVIGIAGWVGPGHPLHNVFRRSATDFYGWQKTMNWSDEDIADMWAGVDLKAWEDTLAPDDEVRREVLGDEPHWFLAPLLTWPEFQGRGVAKRLLNWAIEKADQTDPITPLYLESSAMARPVYMHVGFVPLGKKNMIRRGPAVVRGWRLRGGGGKERRRRRIWSRED</sequence>
<dbReference type="InterPro" id="IPR000182">
    <property type="entry name" value="GNAT_dom"/>
</dbReference>
<dbReference type="CDD" id="cd04301">
    <property type="entry name" value="NAT_SF"/>
    <property type="match status" value="1"/>
</dbReference>
<protein>
    <recommendedName>
        <fullName evidence="2">N-acetyltransferase domain-containing protein</fullName>
    </recommendedName>
</protein>
<dbReference type="EMBL" id="JAPEUY010000004">
    <property type="protein sequence ID" value="KAJ4374377.1"/>
    <property type="molecule type" value="Genomic_DNA"/>
</dbReference>
<organism evidence="3 4">
    <name type="scientific">Neocucurbitaria cava</name>
    <dbReference type="NCBI Taxonomy" id="798079"/>
    <lineage>
        <taxon>Eukaryota</taxon>
        <taxon>Fungi</taxon>
        <taxon>Dikarya</taxon>
        <taxon>Ascomycota</taxon>
        <taxon>Pezizomycotina</taxon>
        <taxon>Dothideomycetes</taxon>
        <taxon>Pleosporomycetidae</taxon>
        <taxon>Pleosporales</taxon>
        <taxon>Pleosporineae</taxon>
        <taxon>Cucurbitariaceae</taxon>
        <taxon>Neocucurbitaria</taxon>
    </lineage>
</organism>